<dbReference type="Pfam" id="PF06676">
    <property type="entry name" value="DUF1178"/>
    <property type="match status" value="1"/>
</dbReference>
<dbReference type="EMBL" id="RBIG01000003">
    <property type="protein sequence ID" value="RKQ68504.1"/>
    <property type="molecule type" value="Genomic_DNA"/>
</dbReference>
<dbReference type="RefSeq" id="WP_121221182.1">
    <property type="nucleotide sequence ID" value="NZ_RBIG01000003.1"/>
</dbReference>
<dbReference type="PIRSF" id="PIRSF032131">
    <property type="entry name" value="UCP032131"/>
    <property type="match status" value="1"/>
</dbReference>
<proteinExistence type="predicted"/>
<organism evidence="1 2">
    <name type="scientific">Oceanibaculum indicum</name>
    <dbReference type="NCBI Taxonomy" id="526216"/>
    <lineage>
        <taxon>Bacteria</taxon>
        <taxon>Pseudomonadati</taxon>
        <taxon>Pseudomonadota</taxon>
        <taxon>Alphaproteobacteria</taxon>
        <taxon>Rhodospirillales</taxon>
        <taxon>Oceanibaculaceae</taxon>
        <taxon>Oceanibaculum</taxon>
    </lineage>
</organism>
<reference evidence="1 2" key="1">
    <citation type="submission" date="2018-10" db="EMBL/GenBank/DDBJ databases">
        <title>Comparative analysis of microorganisms from saline springs in Andes Mountain Range, Colombia.</title>
        <authorList>
            <person name="Rubin E."/>
        </authorList>
    </citation>
    <scope>NUCLEOTIDE SEQUENCE [LARGE SCALE GENOMIC DNA]</scope>
    <source>
        <strain evidence="1 2">USBA 36</strain>
    </source>
</reference>
<dbReference type="OrthoDB" id="9799894at2"/>
<gene>
    <name evidence="1" type="ORF">BCL74_2984</name>
</gene>
<dbReference type="AlphaFoldDB" id="A0A420WBW4"/>
<evidence type="ECO:0000313" key="2">
    <source>
        <dbReference type="Proteomes" id="UP000277424"/>
    </source>
</evidence>
<dbReference type="InterPro" id="IPR009562">
    <property type="entry name" value="DUF1178"/>
</dbReference>
<protein>
    <submittedName>
        <fullName evidence="1">Uncharacterized protein</fullName>
    </submittedName>
</protein>
<dbReference type="Proteomes" id="UP000277424">
    <property type="component" value="Unassembled WGS sequence"/>
</dbReference>
<comment type="caution">
    <text evidence="1">The sequence shown here is derived from an EMBL/GenBank/DDBJ whole genome shotgun (WGS) entry which is preliminary data.</text>
</comment>
<name>A0A420WBW4_9PROT</name>
<evidence type="ECO:0000313" key="1">
    <source>
        <dbReference type="EMBL" id="RKQ68504.1"/>
    </source>
</evidence>
<accession>A0A420WBW4</accession>
<sequence>MIRYQLRCDKAHGFESWFRDSAAYDALVKVGEVACPVCGSTKVEKQLMAPAIAKPSESAPATAGNDQAMAVAGEQLRQLRELRRQIEANADYVGPAFAEEARKIHYGEADPRSIYGETSGEDAKALREEGIDIAVVPWVPTADN</sequence>